<gene>
    <name evidence="2" type="ORF">CCAM_LOCUS23210</name>
</gene>
<dbReference type="InterPro" id="IPR036397">
    <property type="entry name" value="RNaseH_sf"/>
</dbReference>
<feature type="domain" description="Retroviral polymerase SH3-like" evidence="1">
    <location>
        <begin position="58"/>
        <end position="113"/>
    </location>
</feature>
<dbReference type="InterPro" id="IPR057670">
    <property type="entry name" value="SH3_retrovirus"/>
</dbReference>
<evidence type="ECO:0000259" key="1">
    <source>
        <dbReference type="Pfam" id="PF25597"/>
    </source>
</evidence>
<organism evidence="2 3">
    <name type="scientific">Cuscuta campestris</name>
    <dbReference type="NCBI Taxonomy" id="132261"/>
    <lineage>
        <taxon>Eukaryota</taxon>
        <taxon>Viridiplantae</taxon>
        <taxon>Streptophyta</taxon>
        <taxon>Embryophyta</taxon>
        <taxon>Tracheophyta</taxon>
        <taxon>Spermatophyta</taxon>
        <taxon>Magnoliopsida</taxon>
        <taxon>eudicotyledons</taxon>
        <taxon>Gunneridae</taxon>
        <taxon>Pentapetalae</taxon>
        <taxon>asterids</taxon>
        <taxon>lamiids</taxon>
        <taxon>Solanales</taxon>
        <taxon>Convolvulaceae</taxon>
        <taxon>Cuscuteae</taxon>
        <taxon>Cuscuta</taxon>
        <taxon>Cuscuta subgen. Grammica</taxon>
        <taxon>Cuscuta sect. Cleistogrammica</taxon>
    </lineage>
</organism>
<dbReference type="Gene3D" id="3.30.420.10">
    <property type="entry name" value="Ribonuclease H-like superfamily/Ribonuclease H"/>
    <property type="match status" value="1"/>
</dbReference>
<keyword evidence="3" id="KW-1185">Reference proteome</keyword>
<protein>
    <recommendedName>
        <fullName evidence="1">Retroviral polymerase SH3-like domain-containing protein</fullName>
    </recommendedName>
</protein>
<dbReference type="Pfam" id="PF25597">
    <property type="entry name" value="SH3_retrovirus"/>
    <property type="match status" value="1"/>
</dbReference>
<dbReference type="PANTHER" id="PTHR42648">
    <property type="entry name" value="TRANSPOSASE, PUTATIVE-RELATED"/>
    <property type="match status" value="1"/>
</dbReference>
<evidence type="ECO:0000313" key="2">
    <source>
        <dbReference type="EMBL" id="VFQ81434.1"/>
    </source>
</evidence>
<evidence type="ECO:0000313" key="3">
    <source>
        <dbReference type="Proteomes" id="UP000595140"/>
    </source>
</evidence>
<dbReference type="EMBL" id="OOIL02002239">
    <property type="protein sequence ID" value="VFQ81434.1"/>
    <property type="molecule type" value="Genomic_DNA"/>
</dbReference>
<dbReference type="OrthoDB" id="1739418at2759"/>
<dbReference type="PANTHER" id="PTHR42648:SF27">
    <property type="entry name" value="RNA-DIRECTED DNA POLYMERASE"/>
    <property type="match status" value="1"/>
</dbReference>
<dbReference type="CDD" id="cd09272">
    <property type="entry name" value="RNase_HI_RT_Ty1"/>
    <property type="match status" value="1"/>
</dbReference>
<dbReference type="InterPro" id="IPR039537">
    <property type="entry name" value="Retrotran_Ty1/copia-like"/>
</dbReference>
<name>A0A484LZ95_9ASTE</name>
<reference evidence="2 3" key="1">
    <citation type="submission" date="2018-04" db="EMBL/GenBank/DDBJ databases">
        <authorList>
            <person name="Vogel A."/>
        </authorList>
    </citation>
    <scope>NUCLEOTIDE SEQUENCE [LARGE SCALE GENOMIC DNA]</scope>
</reference>
<proteinExistence type="predicted"/>
<sequence length="353" mass="40409">MVRSMISLTTLPESFWGYALKTAAHTLNRVPSKVVKSTPYELWRGRKPSFSYFKIWGCEAYVKHLMTSSKLEPKSDKVIFVGYPKETRGYEFYHPSDNKILVARNGTFLEKEFLSAITSGRKVDLEEIREPQEEVPIVLEHEQRDQAIEPQTAQDIPRRSDRIRNPPVRYGFLMSDEGDVLLVDQGEPETYLEAITCPESDLWLEAMKSEMESMYTNQVWTLVDAPEGVNPIGCKWVFKKKTDVDGKAAKEAVWIKKFITELGVVPSINDPISLFCDNTGAIAQAKEPRSHQKTKHIVRRYHIIREIVDRGDVMICKVDTCDNIADPLTKPLGKLKHEGHTRSMGIRLMPDWP</sequence>
<dbReference type="AlphaFoldDB" id="A0A484LZ95"/>
<dbReference type="GO" id="GO:0003676">
    <property type="term" value="F:nucleic acid binding"/>
    <property type="evidence" value="ECO:0007669"/>
    <property type="project" value="InterPro"/>
</dbReference>
<accession>A0A484LZ95</accession>
<dbReference type="Proteomes" id="UP000595140">
    <property type="component" value="Unassembled WGS sequence"/>
</dbReference>